<keyword evidence="1" id="KW-1133">Transmembrane helix</keyword>
<name>A0A6V6XZP8_9FIRM</name>
<proteinExistence type="predicted"/>
<dbReference type="CDD" id="cd21809">
    <property type="entry name" value="ABC-2_lan_permease-like"/>
    <property type="match status" value="1"/>
</dbReference>
<reference evidence="2 3" key="1">
    <citation type="submission" date="2020-06" db="EMBL/GenBank/DDBJ databases">
        <authorList>
            <person name="Criscuolo A."/>
        </authorList>
    </citation>
    <scope>NUCLEOTIDE SEQUENCE [LARGE SCALE GENOMIC DNA]</scope>
    <source>
        <strain evidence="2">1804121828</strain>
    </source>
</reference>
<accession>A0A6V6XZP8</accession>
<evidence type="ECO:0000313" key="2">
    <source>
        <dbReference type="EMBL" id="CAC9924988.1"/>
    </source>
</evidence>
<feature type="transmembrane region" description="Helical" evidence="1">
    <location>
        <begin position="137"/>
        <end position="158"/>
    </location>
</feature>
<keyword evidence="3" id="KW-1185">Reference proteome</keyword>
<evidence type="ECO:0000313" key="3">
    <source>
        <dbReference type="Proteomes" id="UP000586454"/>
    </source>
</evidence>
<protein>
    <recommendedName>
        <fullName evidence="4">ABC-2 family transporter protein</fullName>
    </recommendedName>
</protein>
<evidence type="ECO:0008006" key="4">
    <source>
        <dbReference type="Google" id="ProtNLM"/>
    </source>
</evidence>
<keyword evidence="1" id="KW-0812">Transmembrane</keyword>
<dbReference type="EMBL" id="CAIJCS010000014">
    <property type="protein sequence ID" value="CAC9924988.1"/>
    <property type="molecule type" value="Genomic_DNA"/>
</dbReference>
<dbReference type="RefSeq" id="WP_180498816.1">
    <property type="nucleotide sequence ID" value="NZ_CAIJCS010000014.1"/>
</dbReference>
<feature type="transmembrane region" description="Helical" evidence="1">
    <location>
        <begin position="96"/>
        <end position="117"/>
    </location>
</feature>
<dbReference type="Proteomes" id="UP000586454">
    <property type="component" value="Unassembled WGS sequence"/>
</dbReference>
<gene>
    <name evidence="2" type="ORF">PEPNEM18_00455</name>
</gene>
<feature type="transmembrane region" description="Helical" evidence="1">
    <location>
        <begin position="211"/>
        <end position="233"/>
    </location>
</feature>
<keyword evidence="1" id="KW-0472">Membrane</keyword>
<feature type="transmembrane region" description="Helical" evidence="1">
    <location>
        <begin position="56"/>
        <end position="75"/>
    </location>
</feature>
<sequence length="240" mass="27331">MFSVFSIEVKKIKWFPLLLAILVVPLLATSFGTFNYMGNRAMLNHEWESLFTQIGLFYFSFFYVPLIAIIVALLWQVEHKAGLNFIRLSTVKHHQFILAKCFLALALVIIAQVFFFFCFYLSGRFVCGFGSVDFSLYLYYFFASIFLAIPAIFIFSAFSIRMKSLGGVSLISVAVTMAGFMSCAQQIFPVIENVFALNTLAYEMNHFTRFTIQDSLIVLGFAAAESILAFTFAKRCLKYE</sequence>
<feature type="transmembrane region" description="Helical" evidence="1">
    <location>
        <begin position="170"/>
        <end position="191"/>
    </location>
</feature>
<organism evidence="2 3">
    <name type="scientific">Aedoeadaptatus nemausensis</name>
    <dbReference type="NCBI Taxonomy" id="2582829"/>
    <lineage>
        <taxon>Bacteria</taxon>
        <taxon>Bacillati</taxon>
        <taxon>Bacillota</taxon>
        <taxon>Tissierellia</taxon>
        <taxon>Tissierellales</taxon>
        <taxon>Peptoniphilaceae</taxon>
        <taxon>Aedoeadaptatus</taxon>
    </lineage>
</organism>
<evidence type="ECO:0000256" key="1">
    <source>
        <dbReference type="SAM" id="Phobius"/>
    </source>
</evidence>
<dbReference type="AlphaFoldDB" id="A0A6V6XZP8"/>
<comment type="caution">
    <text evidence="2">The sequence shown here is derived from an EMBL/GenBank/DDBJ whole genome shotgun (WGS) entry which is preliminary data.</text>
</comment>